<reference evidence="1 2" key="1">
    <citation type="submission" date="2020-08" db="EMBL/GenBank/DDBJ databases">
        <title>Genomic Encyclopedia of Type Strains, Phase IV (KMG-V): Genome sequencing to study the core and pangenomes of soil and plant-associated prokaryotes.</title>
        <authorList>
            <person name="Whitman W."/>
        </authorList>
    </citation>
    <scope>NUCLEOTIDE SEQUENCE [LARGE SCALE GENOMIC DNA]</scope>
    <source>
        <strain evidence="1 2">X5P3</strain>
    </source>
</reference>
<accession>A0A7W7ZQU3</accession>
<evidence type="ECO:0000313" key="2">
    <source>
        <dbReference type="Proteomes" id="UP000584867"/>
    </source>
</evidence>
<organism evidence="1 2">
    <name type="scientific">Granulicella mallensis</name>
    <dbReference type="NCBI Taxonomy" id="940614"/>
    <lineage>
        <taxon>Bacteria</taxon>
        <taxon>Pseudomonadati</taxon>
        <taxon>Acidobacteriota</taxon>
        <taxon>Terriglobia</taxon>
        <taxon>Terriglobales</taxon>
        <taxon>Acidobacteriaceae</taxon>
        <taxon>Granulicella</taxon>
    </lineage>
</organism>
<name>A0A7W7ZQU3_9BACT</name>
<evidence type="ECO:0000313" key="1">
    <source>
        <dbReference type="EMBL" id="MBB5064109.1"/>
    </source>
</evidence>
<dbReference type="AlphaFoldDB" id="A0A7W7ZQU3"/>
<dbReference type="EMBL" id="JACHIO010000009">
    <property type="protein sequence ID" value="MBB5064109.1"/>
    <property type="molecule type" value="Genomic_DNA"/>
</dbReference>
<comment type="caution">
    <text evidence="1">The sequence shown here is derived from an EMBL/GenBank/DDBJ whole genome shotgun (WGS) entry which is preliminary data.</text>
</comment>
<dbReference type="RefSeq" id="WP_184255740.1">
    <property type="nucleotide sequence ID" value="NZ_JACHIO010000009.1"/>
</dbReference>
<proteinExistence type="predicted"/>
<gene>
    <name evidence="1" type="ORF">HDF15_002460</name>
</gene>
<protein>
    <submittedName>
        <fullName evidence="1">Uncharacterized protein</fullName>
    </submittedName>
</protein>
<dbReference type="Proteomes" id="UP000584867">
    <property type="component" value="Unassembled WGS sequence"/>
</dbReference>
<sequence length="195" mass="21386">MRHESIYIDSRDAPEKRSKFCDDGVEHHFTEAAIMIAFAMYLFDEGASEVTIHPDGEHVKRHDLLQTLHAKGFVMVSSTGSTNYGGCYKRDLHLLTVSPRPGLGDVTALLNEKQVVAECKGGITNTKHAGQTSHLRKGLCEVIGQLMSRDPGHERHIAVVPDTLTTRSLATKMRSRAARAGIEIALVTATGNVHF</sequence>